<dbReference type="AlphaFoldDB" id="A0A8S9UR26"/>
<evidence type="ECO:0000313" key="3">
    <source>
        <dbReference type="Proteomes" id="UP000704712"/>
    </source>
</evidence>
<sequence length="114" mass="12669">MSMPTIAQSDPDQSDDDQEAKSQWKDQPKAESTSSAFRHLERSIHGRRSFRAEQLPTQDTCIDMTEHWKQRGESSSPHGRSFSRLTGTRSRPPGANLTGIRADPTATRPTSDSG</sequence>
<proteinExistence type="predicted"/>
<reference evidence="2" key="1">
    <citation type="submission" date="2020-03" db="EMBL/GenBank/DDBJ databases">
        <title>Hybrid Assembly of Korean Phytophthora infestans isolates.</title>
        <authorList>
            <person name="Prokchorchik M."/>
            <person name="Lee Y."/>
            <person name="Seo J."/>
            <person name="Cho J.-H."/>
            <person name="Park Y.-E."/>
            <person name="Jang D.-C."/>
            <person name="Im J.-S."/>
            <person name="Choi J.-G."/>
            <person name="Park H.-J."/>
            <person name="Lee G.-B."/>
            <person name="Lee Y.-G."/>
            <person name="Hong S.-Y."/>
            <person name="Cho K."/>
            <person name="Sohn K.H."/>
        </authorList>
    </citation>
    <scope>NUCLEOTIDE SEQUENCE</scope>
    <source>
        <strain evidence="2">KR_2_A2</strain>
    </source>
</reference>
<organism evidence="2 3">
    <name type="scientific">Phytophthora infestans</name>
    <name type="common">Potato late blight agent</name>
    <name type="synonym">Botrytis infestans</name>
    <dbReference type="NCBI Taxonomy" id="4787"/>
    <lineage>
        <taxon>Eukaryota</taxon>
        <taxon>Sar</taxon>
        <taxon>Stramenopiles</taxon>
        <taxon>Oomycota</taxon>
        <taxon>Peronosporomycetes</taxon>
        <taxon>Peronosporales</taxon>
        <taxon>Peronosporaceae</taxon>
        <taxon>Phytophthora</taxon>
    </lineage>
</organism>
<evidence type="ECO:0000313" key="2">
    <source>
        <dbReference type="EMBL" id="KAF4141504.1"/>
    </source>
</evidence>
<accession>A0A8S9UR26</accession>
<protein>
    <submittedName>
        <fullName evidence="2">Uncharacterized protein</fullName>
    </submittedName>
</protein>
<dbReference type="Proteomes" id="UP000704712">
    <property type="component" value="Unassembled WGS sequence"/>
</dbReference>
<feature type="compositionally biased region" description="Basic and acidic residues" evidence="1">
    <location>
        <begin position="19"/>
        <end position="29"/>
    </location>
</feature>
<gene>
    <name evidence="2" type="ORF">GN958_ATG09302</name>
</gene>
<comment type="caution">
    <text evidence="2">The sequence shown here is derived from an EMBL/GenBank/DDBJ whole genome shotgun (WGS) entry which is preliminary data.</text>
</comment>
<feature type="region of interest" description="Disordered" evidence="1">
    <location>
        <begin position="1"/>
        <end position="114"/>
    </location>
</feature>
<feature type="compositionally biased region" description="Polar residues" evidence="1">
    <location>
        <begin position="73"/>
        <end position="89"/>
    </location>
</feature>
<name>A0A8S9UR26_PHYIN</name>
<dbReference type="EMBL" id="JAACNO010001339">
    <property type="protein sequence ID" value="KAF4141504.1"/>
    <property type="molecule type" value="Genomic_DNA"/>
</dbReference>
<evidence type="ECO:0000256" key="1">
    <source>
        <dbReference type="SAM" id="MobiDB-lite"/>
    </source>
</evidence>